<dbReference type="PANTHER" id="PTHR30308">
    <property type="entry name" value="TMRNA-BINDING COMPONENT OF TRANS-TRANSLATION TAGGING COMPLEX"/>
    <property type="match status" value="1"/>
</dbReference>
<evidence type="ECO:0000256" key="4">
    <source>
        <dbReference type="SAM" id="MobiDB-lite"/>
    </source>
</evidence>
<feature type="region of interest" description="Disordered" evidence="4">
    <location>
        <begin position="134"/>
        <end position="160"/>
    </location>
</feature>
<comment type="subcellular location">
    <subcellularLocation>
        <location evidence="3">Cytoplasm</location>
    </subcellularLocation>
    <text evidence="3">The tmRNA-SmpB complex associates with stalled 70S ribosomes.</text>
</comment>
<proteinExistence type="inferred from homology"/>
<dbReference type="InterPro" id="IPR000037">
    <property type="entry name" value="SsrA-bd_prot"/>
</dbReference>
<dbReference type="GO" id="GO:0003723">
    <property type="term" value="F:RNA binding"/>
    <property type="evidence" value="ECO:0007669"/>
    <property type="project" value="UniProtKB-UniRule"/>
</dbReference>
<dbReference type="InterPro" id="IPR020081">
    <property type="entry name" value="SsrA-bd_prot_CS"/>
</dbReference>
<dbReference type="GO" id="GO:0005829">
    <property type="term" value="C:cytosol"/>
    <property type="evidence" value="ECO:0007669"/>
    <property type="project" value="TreeGrafter"/>
</dbReference>
<dbReference type="GO" id="GO:0070929">
    <property type="term" value="P:trans-translation"/>
    <property type="evidence" value="ECO:0007669"/>
    <property type="project" value="UniProtKB-UniRule"/>
</dbReference>
<protein>
    <recommendedName>
        <fullName evidence="3">SsrA-binding protein</fullName>
    </recommendedName>
    <alternativeName>
        <fullName evidence="3">Small protein B</fullName>
    </alternativeName>
</protein>
<reference evidence="5" key="2">
    <citation type="submission" date="2020-09" db="EMBL/GenBank/DDBJ databases">
        <authorList>
            <person name="Sun Q."/>
            <person name="Zhou Y."/>
        </authorList>
    </citation>
    <scope>NUCLEOTIDE SEQUENCE</scope>
    <source>
        <strain evidence="5">CGMCC 1.15254</strain>
    </source>
</reference>
<keyword evidence="6" id="KW-1185">Reference proteome</keyword>
<comment type="function">
    <text evidence="3">Required for rescue of stalled ribosomes mediated by trans-translation. Binds to transfer-messenger RNA (tmRNA), required for stable association of tmRNA with ribosomes. tmRNA and SmpB together mimic tRNA shape, replacing the anticodon stem-loop with SmpB. tmRNA is encoded by the ssrA gene; the 2 termini fold to resemble tRNA(Ala) and it encodes a 'tag peptide', a short internal open reading frame. During trans-translation Ala-aminoacylated tmRNA acts like a tRNA, entering the A-site of stalled ribosomes, displacing the stalled mRNA. The ribosome then switches to translate the ORF on the tmRNA; the nascent peptide is terminated with the 'tag peptide' encoded by the tmRNA and targeted for degradation. The ribosome is freed to recommence translation, which seems to be the essential function of trans-translation.</text>
</comment>
<evidence type="ECO:0000256" key="1">
    <source>
        <dbReference type="ARBA" id="ARBA00022490"/>
    </source>
</evidence>
<sequence>MASKNKKDDFSARIAAQNRKARHNYFIEDIIECGMVLTGTEVKSLRNGRASIQESYAAEKNGELYLINANIPEYEGGNRFNHEPKRMRKLLVHRRELDKLLGMSTQKGYTLVPLHIHFNDRGIAKVAIGIGKGKQSHDKRDSIKDRDWKRDKARLMREKY</sequence>
<reference evidence="5" key="1">
    <citation type="journal article" date="2014" name="Int. J. Syst. Evol. Microbiol.">
        <title>Complete genome sequence of Corynebacterium casei LMG S-19264T (=DSM 44701T), isolated from a smear-ripened cheese.</title>
        <authorList>
            <consortium name="US DOE Joint Genome Institute (JGI-PGF)"/>
            <person name="Walter F."/>
            <person name="Albersmeier A."/>
            <person name="Kalinowski J."/>
            <person name="Ruckert C."/>
        </authorList>
    </citation>
    <scope>NUCLEOTIDE SEQUENCE</scope>
    <source>
        <strain evidence="5">CGMCC 1.15254</strain>
    </source>
</reference>
<dbReference type="NCBIfam" id="TIGR00086">
    <property type="entry name" value="smpB"/>
    <property type="match status" value="1"/>
</dbReference>
<dbReference type="HAMAP" id="MF_00023">
    <property type="entry name" value="SmpB"/>
    <property type="match status" value="1"/>
</dbReference>
<organism evidence="5 6">
    <name type="scientific">Terasakiella brassicae</name>
    <dbReference type="NCBI Taxonomy" id="1634917"/>
    <lineage>
        <taxon>Bacteria</taxon>
        <taxon>Pseudomonadati</taxon>
        <taxon>Pseudomonadota</taxon>
        <taxon>Alphaproteobacteria</taxon>
        <taxon>Rhodospirillales</taxon>
        <taxon>Terasakiellaceae</taxon>
        <taxon>Terasakiella</taxon>
    </lineage>
</organism>
<dbReference type="SUPFAM" id="SSF74982">
    <property type="entry name" value="Small protein B (SmpB)"/>
    <property type="match status" value="1"/>
</dbReference>
<evidence type="ECO:0000313" key="6">
    <source>
        <dbReference type="Proteomes" id="UP000632498"/>
    </source>
</evidence>
<comment type="similarity">
    <text evidence="3">Belongs to the SmpB family.</text>
</comment>
<dbReference type="InterPro" id="IPR023620">
    <property type="entry name" value="SmpB"/>
</dbReference>
<dbReference type="NCBIfam" id="NF003843">
    <property type="entry name" value="PRK05422.1"/>
    <property type="match status" value="1"/>
</dbReference>
<name>A0A917FFF0_9PROT</name>
<evidence type="ECO:0000256" key="2">
    <source>
        <dbReference type="ARBA" id="ARBA00022884"/>
    </source>
</evidence>
<dbReference type="GO" id="GO:0070930">
    <property type="term" value="P:trans-translation-dependent protein tagging"/>
    <property type="evidence" value="ECO:0007669"/>
    <property type="project" value="TreeGrafter"/>
</dbReference>
<evidence type="ECO:0000256" key="3">
    <source>
        <dbReference type="HAMAP-Rule" id="MF_00023"/>
    </source>
</evidence>
<keyword evidence="1 3" id="KW-0963">Cytoplasm</keyword>
<dbReference type="Pfam" id="PF01668">
    <property type="entry name" value="SmpB"/>
    <property type="match status" value="1"/>
</dbReference>
<keyword evidence="2 3" id="KW-0694">RNA-binding</keyword>
<feature type="compositionally biased region" description="Basic and acidic residues" evidence="4">
    <location>
        <begin position="135"/>
        <end position="160"/>
    </location>
</feature>
<gene>
    <name evidence="3 5" type="primary">smpB</name>
    <name evidence="5" type="ORF">GCM10011332_25570</name>
</gene>
<dbReference type="Proteomes" id="UP000632498">
    <property type="component" value="Unassembled WGS sequence"/>
</dbReference>
<accession>A0A917FFF0</accession>
<dbReference type="PANTHER" id="PTHR30308:SF2">
    <property type="entry name" value="SSRA-BINDING PROTEIN"/>
    <property type="match status" value="1"/>
</dbReference>
<evidence type="ECO:0000313" key="5">
    <source>
        <dbReference type="EMBL" id="GGF70478.1"/>
    </source>
</evidence>
<dbReference type="EMBL" id="BMHV01000020">
    <property type="protein sequence ID" value="GGF70478.1"/>
    <property type="molecule type" value="Genomic_DNA"/>
</dbReference>
<comment type="caution">
    <text evidence="5">The sequence shown here is derived from an EMBL/GenBank/DDBJ whole genome shotgun (WGS) entry which is preliminary data.</text>
</comment>
<dbReference type="PROSITE" id="PS01317">
    <property type="entry name" value="SSRP"/>
    <property type="match status" value="1"/>
</dbReference>
<dbReference type="Gene3D" id="2.40.280.10">
    <property type="match status" value="1"/>
</dbReference>
<dbReference type="CDD" id="cd09294">
    <property type="entry name" value="SmpB"/>
    <property type="match status" value="1"/>
</dbReference>
<dbReference type="RefSeq" id="WP_188665931.1">
    <property type="nucleotide sequence ID" value="NZ_BMHV01000020.1"/>
</dbReference>
<dbReference type="AlphaFoldDB" id="A0A917FFF0"/>